<protein>
    <submittedName>
        <fullName evidence="3">Retrovirus-related Pol polyprotein from transposon TNT 1-94</fullName>
    </submittedName>
</protein>
<evidence type="ECO:0000259" key="2">
    <source>
        <dbReference type="Pfam" id="PF25597"/>
    </source>
</evidence>
<feature type="non-terminal residue" evidence="3">
    <location>
        <position position="405"/>
    </location>
</feature>
<sequence>MACSLPHTDSKVETLVQKLIDEDKGRQNAILDLALHFENSCTAKDDLRNAYEKCSDISQESHALIDSFLKEGSDKDYELNHSMYGKAAKLEKQMDAKLAWLLEKYYYRSQESVGYSSSQADLYLTEKELHQLHLDKEALREKLEEPAMDEKARDEKIRQKQYSSSFDSKDEEYAMAVKEFNKFFKRRGRFVRQAQGDRKTFQRSRNDGYRKSKRKYFRCGDPNHLIRECSKPPKNNDQRAFIRGAWSDNGEDKVEKTKDETYLVAQAPDEICLGINLEPDEWIKDSGCSKHMTNYLTKFDPKSYEGVFLVYSQNSKAYIILNKQTIKVEETLNVTFDETPPSLKTSPLEDDELVKVEAIESAFLNGFINEEVNVAQPLGFIDFAKPNYVYRLKKALYGLKQAPKA</sequence>
<gene>
    <name evidence="3" type="ORF">Tci_111383</name>
</gene>
<dbReference type="Pfam" id="PF25597">
    <property type="entry name" value="SH3_retrovirus"/>
    <property type="match status" value="1"/>
</dbReference>
<dbReference type="InterPro" id="IPR057670">
    <property type="entry name" value="SH3_retrovirus"/>
</dbReference>
<accession>A0A699GNL4</accession>
<proteinExistence type="predicted"/>
<comment type="caution">
    <text evidence="3">The sequence shown here is derived from an EMBL/GenBank/DDBJ whole genome shotgun (WGS) entry which is preliminary data.</text>
</comment>
<evidence type="ECO:0000313" key="3">
    <source>
        <dbReference type="EMBL" id="GEV39406.1"/>
    </source>
</evidence>
<dbReference type="AlphaFoldDB" id="A0A699GNL4"/>
<reference evidence="3" key="1">
    <citation type="journal article" date="2019" name="Sci. Rep.">
        <title>Draft genome of Tanacetum cinerariifolium, the natural source of mosquito coil.</title>
        <authorList>
            <person name="Yamashiro T."/>
            <person name="Shiraishi A."/>
            <person name="Satake H."/>
            <person name="Nakayama K."/>
        </authorList>
    </citation>
    <scope>NUCLEOTIDE SEQUENCE</scope>
</reference>
<name>A0A699GNL4_TANCI</name>
<feature type="domain" description="Reverse transcriptase Ty1/copia-type" evidence="1">
    <location>
        <begin position="349"/>
        <end position="404"/>
    </location>
</feature>
<organism evidence="3">
    <name type="scientific">Tanacetum cinerariifolium</name>
    <name type="common">Dalmatian daisy</name>
    <name type="synonym">Chrysanthemum cinerariifolium</name>
    <dbReference type="NCBI Taxonomy" id="118510"/>
    <lineage>
        <taxon>Eukaryota</taxon>
        <taxon>Viridiplantae</taxon>
        <taxon>Streptophyta</taxon>
        <taxon>Embryophyta</taxon>
        <taxon>Tracheophyta</taxon>
        <taxon>Spermatophyta</taxon>
        <taxon>Magnoliopsida</taxon>
        <taxon>eudicotyledons</taxon>
        <taxon>Gunneridae</taxon>
        <taxon>Pentapetalae</taxon>
        <taxon>asterids</taxon>
        <taxon>campanulids</taxon>
        <taxon>Asterales</taxon>
        <taxon>Asteraceae</taxon>
        <taxon>Asteroideae</taxon>
        <taxon>Anthemideae</taxon>
        <taxon>Anthemidinae</taxon>
        <taxon>Tanacetum</taxon>
    </lineage>
</organism>
<evidence type="ECO:0000259" key="1">
    <source>
        <dbReference type="Pfam" id="PF07727"/>
    </source>
</evidence>
<feature type="domain" description="Retroviral polymerase SH3-like" evidence="2">
    <location>
        <begin position="295"/>
        <end position="340"/>
    </location>
</feature>
<dbReference type="EMBL" id="BKCJ010022268">
    <property type="protein sequence ID" value="GEV39406.1"/>
    <property type="molecule type" value="Genomic_DNA"/>
</dbReference>
<dbReference type="InterPro" id="IPR013103">
    <property type="entry name" value="RVT_2"/>
</dbReference>
<dbReference type="Pfam" id="PF07727">
    <property type="entry name" value="RVT_2"/>
    <property type="match status" value="1"/>
</dbReference>